<comment type="caution">
    <text evidence="2">The sequence shown here is derived from an EMBL/GenBank/DDBJ whole genome shotgun (WGS) entry which is preliminary data.</text>
</comment>
<accession>A0A5B0X5D3</accession>
<dbReference type="CDD" id="cd04196">
    <property type="entry name" value="GT_2_like_d"/>
    <property type="match status" value="1"/>
</dbReference>
<dbReference type="PANTHER" id="PTHR22916">
    <property type="entry name" value="GLYCOSYLTRANSFERASE"/>
    <property type="match status" value="1"/>
</dbReference>
<gene>
    <name evidence="2" type="ORF">F0M18_03620</name>
</gene>
<dbReference type="PANTHER" id="PTHR22916:SF3">
    <property type="entry name" value="UDP-GLCNAC:BETAGAL BETA-1,3-N-ACETYLGLUCOSAMINYLTRANSFERASE-LIKE PROTEIN 1"/>
    <property type="match status" value="1"/>
</dbReference>
<evidence type="ECO:0000313" key="3">
    <source>
        <dbReference type="Proteomes" id="UP000323708"/>
    </source>
</evidence>
<dbReference type="InterPro" id="IPR029044">
    <property type="entry name" value="Nucleotide-diphossugar_trans"/>
</dbReference>
<dbReference type="SUPFAM" id="SSF53448">
    <property type="entry name" value="Nucleotide-diphospho-sugar transferases"/>
    <property type="match status" value="1"/>
</dbReference>
<feature type="domain" description="Glycosyltransferase 2-like" evidence="1">
    <location>
        <begin position="5"/>
        <end position="111"/>
    </location>
</feature>
<dbReference type="Proteomes" id="UP000323708">
    <property type="component" value="Unassembled WGS sequence"/>
</dbReference>
<reference evidence="2 3" key="1">
    <citation type="submission" date="2019-09" db="EMBL/GenBank/DDBJ databases">
        <authorList>
            <person name="Chen X.-Y."/>
        </authorList>
    </citation>
    <scope>NUCLEOTIDE SEQUENCE [LARGE SCALE GENOMIC DNA]</scope>
    <source>
        <strain evidence="2 3">NY5</strain>
    </source>
</reference>
<dbReference type="InterPro" id="IPR001173">
    <property type="entry name" value="Glyco_trans_2-like"/>
</dbReference>
<keyword evidence="2" id="KW-0808">Transferase</keyword>
<dbReference type="EMBL" id="VTUX01000001">
    <property type="protein sequence ID" value="KAA1194526.1"/>
    <property type="molecule type" value="Genomic_DNA"/>
</dbReference>
<name>A0A5B0X5D3_9GAMM</name>
<dbReference type="GO" id="GO:0016758">
    <property type="term" value="F:hexosyltransferase activity"/>
    <property type="evidence" value="ECO:0007669"/>
    <property type="project" value="UniProtKB-ARBA"/>
</dbReference>
<protein>
    <submittedName>
        <fullName evidence="2">Glycosyltransferase family 2 protein</fullName>
    </submittedName>
</protein>
<evidence type="ECO:0000313" key="2">
    <source>
        <dbReference type="EMBL" id="KAA1194526.1"/>
    </source>
</evidence>
<proteinExistence type="predicted"/>
<evidence type="ECO:0000259" key="1">
    <source>
        <dbReference type="Pfam" id="PF00535"/>
    </source>
</evidence>
<dbReference type="RefSeq" id="WP_149609995.1">
    <property type="nucleotide sequence ID" value="NZ_VTUX01000001.1"/>
</dbReference>
<keyword evidence="3" id="KW-1185">Reference proteome</keyword>
<organism evidence="2 3">
    <name type="scientific">Pseudohalioglobus sediminis</name>
    <dbReference type="NCBI Taxonomy" id="2606449"/>
    <lineage>
        <taxon>Bacteria</taxon>
        <taxon>Pseudomonadati</taxon>
        <taxon>Pseudomonadota</taxon>
        <taxon>Gammaproteobacteria</taxon>
        <taxon>Cellvibrionales</taxon>
        <taxon>Halieaceae</taxon>
        <taxon>Pseudohalioglobus</taxon>
    </lineage>
</organism>
<dbReference type="AlphaFoldDB" id="A0A5B0X5D3"/>
<sequence>MRLAVLLCTYNGERYLRQQLDSIVIPDGCEGQIVASDDGSTDGTLSILHSYANGQGGTQLSLRKGPGRGHRANFLSLLCSPEIEADVFAFCDQDDVWHTDKLTRAMTALQGVAHDTPALYCARTRSLSESGDIAGYSPLFRRPPAFANALVQNIAGGNTMVMNAAARRLLLAAGNVDVVMHDWWAYLLVSGAGGVVIYDPEPSLDYRQHAGNVVGANLGWSSRAARYLKFLGGDNRAWNDRNVRALRNCEHLLTESNRALLAVFEQMRHGSFWQRLCAWQRGGIYAQTRSGSCGLLAATILKKI</sequence>
<dbReference type="Pfam" id="PF00535">
    <property type="entry name" value="Glycos_transf_2"/>
    <property type="match status" value="1"/>
</dbReference>
<dbReference type="Gene3D" id="3.90.550.10">
    <property type="entry name" value="Spore Coat Polysaccharide Biosynthesis Protein SpsA, Chain A"/>
    <property type="match status" value="1"/>
</dbReference>